<feature type="domain" description="Carbohydrate kinase PfkB" evidence="3">
    <location>
        <begin position="18"/>
        <end position="301"/>
    </location>
</feature>
<accession>G8LZW5</accession>
<evidence type="ECO:0000313" key="4">
    <source>
        <dbReference type="EMBL" id="AEV69055.1"/>
    </source>
</evidence>
<dbReference type="Gene3D" id="3.40.1190.20">
    <property type="match status" value="1"/>
</dbReference>
<protein>
    <submittedName>
        <fullName evidence="4">Sugar kinase, ribokinase</fullName>
    </submittedName>
</protein>
<keyword evidence="5" id="KW-1185">Reference proteome</keyword>
<dbReference type="Pfam" id="PF00294">
    <property type="entry name" value="PfkB"/>
    <property type="match status" value="1"/>
</dbReference>
<evidence type="ECO:0000256" key="2">
    <source>
        <dbReference type="ARBA" id="ARBA00022777"/>
    </source>
</evidence>
<keyword evidence="1" id="KW-0808">Transferase</keyword>
<dbReference type="HOGENOM" id="CLU_027634_5_2_9"/>
<evidence type="ECO:0000313" key="5">
    <source>
        <dbReference type="Proteomes" id="UP000005435"/>
    </source>
</evidence>
<reference evidence="4 5" key="2">
    <citation type="journal article" date="2012" name="Stand. Genomic Sci.">
        <title>Complete Genome Sequence of Clostridium clariflavum DSM 19732.</title>
        <authorList>
            <person name="Izquierdo J.A."/>
            <person name="Goodwin L."/>
            <person name="Davenport K.W."/>
            <person name="Teshima H."/>
            <person name="Bruce D."/>
            <person name="Detter C."/>
            <person name="Tapia R."/>
            <person name="Han S."/>
            <person name="Land M."/>
            <person name="Hauser L."/>
            <person name="Jeffries C.D."/>
            <person name="Han J."/>
            <person name="Pitluck S."/>
            <person name="Nolan M."/>
            <person name="Chen A."/>
            <person name="Huntemann M."/>
            <person name="Mavromatis K."/>
            <person name="Mikhailova N."/>
            <person name="Liolios K."/>
            <person name="Woyke T."/>
            <person name="Lynd L.R."/>
        </authorList>
    </citation>
    <scope>NUCLEOTIDE SEQUENCE [LARGE SCALE GENOMIC DNA]</scope>
    <source>
        <strain evidence="5">DSM 19732 / NBRC 101661 / EBR45</strain>
    </source>
</reference>
<dbReference type="STRING" id="720554.Clocl_2480"/>
<dbReference type="PANTHER" id="PTHR10584">
    <property type="entry name" value="SUGAR KINASE"/>
    <property type="match status" value="1"/>
</dbReference>
<evidence type="ECO:0000259" key="3">
    <source>
        <dbReference type="Pfam" id="PF00294"/>
    </source>
</evidence>
<proteinExistence type="predicted"/>
<dbReference type="eggNOG" id="COG0524">
    <property type="taxonomic scope" value="Bacteria"/>
</dbReference>
<dbReference type="PANTHER" id="PTHR10584:SF166">
    <property type="entry name" value="RIBOKINASE"/>
    <property type="match status" value="1"/>
</dbReference>
<keyword evidence="2 4" id="KW-0418">Kinase</keyword>
<organism evidence="4 5">
    <name type="scientific">Acetivibrio clariflavus (strain DSM 19732 / NBRC 101661 / EBR45)</name>
    <name type="common">Clostridium clariflavum</name>
    <dbReference type="NCBI Taxonomy" id="720554"/>
    <lineage>
        <taxon>Bacteria</taxon>
        <taxon>Bacillati</taxon>
        <taxon>Bacillota</taxon>
        <taxon>Clostridia</taxon>
        <taxon>Eubacteriales</taxon>
        <taxon>Oscillospiraceae</taxon>
        <taxon>Acetivibrio</taxon>
    </lineage>
</organism>
<dbReference type="AlphaFoldDB" id="G8LZW5"/>
<dbReference type="RefSeq" id="WP_014255623.1">
    <property type="nucleotide sequence ID" value="NC_016627.1"/>
</dbReference>
<name>G8LZW5_ACECE</name>
<dbReference type="SUPFAM" id="SSF53613">
    <property type="entry name" value="Ribokinase-like"/>
    <property type="match status" value="1"/>
</dbReference>
<dbReference type="InterPro" id="IPR011611">
    <property type="entry name" value="PfkB_dom"/>
</dbReference>
<dbReference type="InterPro" id="IPR029056">
    <property type="entry name" value="Ribokinase-like"/>
</dbReference>
<gene>
    <name evidence="4" type="ordered locus">Clocl_2480</name>
</gene>
<reference evidence="5" key="1">
    <citation type="submission" date="2011-12" db="EMBL/GenBank/DDBJ databases">
        <title>Complete sequence of Clostridium clariflavum DSM 19732.</title>
        <authorList>
            <consortium name="US DOE Joint Genome Institute"/>
            <person name="Lucas S."/>
            <person name="Han J."/>
            <person name="Lapidus A."/>
            <person name="Cheng J.-F."/>
            <person name="Goodwin L."/>
            <person name="Pitluck S."/>
            <person name="Peters L."/>
            <person name="Teshima H."/>
            <person name="Detter J.C."/>
            <person name="Han C."/>
            <person name="Tapia R."/>
            <person name="Land M."/>
            <person name="Hauser L."/>
            <person name="Kyrpides N."/>
            <person name="Ivanova N."/>
            <person name="Pagani I."/>
            <person name="Kitzmiller T."/>
            <person name="Lynd L."/>
            <person name="Izquierdo J."/>
            <person name="Woyke T."/>
        </authorList>
    </citation>
    <scope>NUCLEOTIDE SEQUENCE [LARGE SCALE GENOMIC DNA]</scope>
    <source>
        <strain evidence="5">DSM 19732 / NBRC 101661 / EBR45</strain>
    </source>
</reference>
<dbReference type="KEGG" id="ccl:Clocl_2480"/>
<dbReference type="EMBL" id="CP003065">
    <property type="protein sequence ID" value="AEV69055.1"/>
    <property type="molecule type" value="Genomic_DNA"/>
</dbReference>
<evidence type="ECO:0000256" key="1">
    <source>
        <dbReference type="ARBA" id="ARBA00022679"/>
    </source>
</evidence>
<dbReference type="GO" id="GO:0016301">
    <property type="term" value="F:kinase activity"/>
    <property type="evidence" value="ECO:0007669"/>
    <property type="project" value="UniProtKB-KW"/>
</dbReference>
<dbReference type="InterPro" id="IPR002173">
    <property type="entry name" value="Carboh/pur_kinase_PfkB_CS"/>
</dbReference>
<dbReference type="OrthoDB" id="9788681at2"/>
<dbReference type="Proteomes" id="UP000005435">
    <property type="component" value="Chromosome"/>
</dbReference>
<sequence>MKYDIITSGYVSLDRIIKTQTPVRYGYTSIIENSNNAKIYYGGCQTNIAYLTAKLGLKALPIIRVGELDYKETGFLEYLESVGVCLDAVEIIPNETTSNCYLIADSNNNHITIFYPGAMDGKYAESIKDEFFEETRLGVMTVGSYEDNVEFFNKCMKHNVPLVFGMKCDFDAFPEEFFRKVLFSSKIIFTNQGEREEIERMFKLESITELFQKGSAEIIVTTLGKNGSMYFQKTDEGIVSNTIEAAEFGKVVDTTGSGDAYMSGFLYGYANGKSVEECCNMGSVLSSFIIEKVGCTTNAPTQEEFLERYKKFISQEGK</sequence>
<dbReference type="PROSITE" id="PS00584">
    <property type="entry name" value="PFKB_KINASES_2"/>
    <property type="match status" value="1"/>
</dbReference>